<proteinExistence type="inferred from homology"/>
<protein>
    <recommendedName>
        <fullName evidence="4">Probable porphobilinogen deaminase</fullName>
        <shortName evidence="4">PBG</shortName>
        <ecNumber evidence="4">2.5.1.61</ecNumber>
    </recommendedName>
    <alternativeName>
        <fullName evidence="4">Hydroxymethylbilane synthase</fullName>
        <shortName evidence="4">HMBS</shortName>
    </alternativeName>
    <alternativeName>
        <fullName evidence="4">Pre-uroporphyrinogen synthase</fullName>
    </alternativeName>
</protein>
<keyword evidence="2 4" id="KW-0808">Transferase</keyword>
<comment type="miscellaneous">
    <text evidence="4">The porphobilinogen subunits are added to the dipyrromethane group.</text>
</comment>
<evidence type="ECO:0000256" key="1">
    <source>
        <dbReference type="ARBA" id="ARBA00005638"/>
    </source>
</evidence>
<evidence type="ECO:0000256" key="3">
    <source>
        <dbReference type="ARBA" id="ARBA00023244"/>
    </source>
</evidence>
<reference evidence="7" key="1">
    <citation type="journal article" date="2020" name="bioRxiv">
        <title>A rank-normalized archaeal taxonomy based on genome phylogeny resolves widespread incomplete and uneven classifications.</title>
        <authorList>
            <person name="Rinke C."/>
            <person name="Chuvochina M."/>
            <person name="Mussig A.J."/>
            <person name="Chaumeil P.-A."/>
            <person name="Waite D.W."/>
            <person name="Whitman W.B."/>
            <person name="Parks D.H."/>
            <person name="Hugenholtz P."/>
        </authorList>
    </citation>
    <scope>NUCLEOTIDE SEQUENCE</scope>
    <source>
        <strain evidence="7">UBA8853</strain>
    </source>
</reference>
<dbReference type="CDD" id="cd13644">
    <property type="entry name" value="PBP2_HemC_archaea"/>
    <property type="match status" value="1"/>
</dbReference>
<dbReference type="PANTHER" id="PTHR11557">
    <property type="entry name" value="PORPHOBILINOGEN DEAMINASE"/>
    <property type="match status" value="1"/>
</dbReference>
<dbReference type="GeneID" id="1476847"/>
<dbReference type="FunFam" id="3.40.190.10:FF:000005">
    <property type="entry name" value="Porphobilinogen deaminase"/>
    <property type="match status" value="1"/>
</dbReference>
<comment type="cofactor">
    <cofactor evidence="4">
        <name>dipyrromethane</name>
        <dbReference type="ChEBI" id="CHEBI:60342"/>
    </cofactor>
    <text evidence="4">Binds 1 dipyrromethane group covalently.</text>
</comment>
<evidence type="ECO:0000256" key="4">
    <source>
        <dbReference type="HAMAP-Rule" id="MF_00260"/>
    </source>
</evidence>
<feature type="modified residue" description="S-(dipyrrolylmethanemethyl)cysteine" evidence="4">
    <location>
        <position position="241"/>
    </location>
</feature>
<evidence type="ECO:0000259" key="5">
    <source>
        <dbReference type="Pfam" id="PF01379"/>
    </source>
</evidence>
<dbReference type="Pfam" id="PF01379">
    <property type="entry name" value="Porphobil_deam"/>
    <property type="match status" value="1"/>
</dbReference>
<dbReference type="SUPFAM" id="SSF54782">
    <property type="entry name" value="Porphobilinogen deaminase (hydroxymethylbilane synthase), C-terminal domain"/>
    <property type="match status" value="1"/>
</dbReference>
<dbReference type="InterPro" id="IPR036803">
    <property type="entry name" value="Porphobilinogen_deaminase_C_sf"/>
</dbReference>
<organism evidence="7 8">
    <name type="scientific">Methanopyrus kandleri</name>
    <dbReference type="NCBI Taxonomy" id="2320"/>
    <lineage>
        <taxon>Archaea</taxon>
        <taxon>Methanobacteriati</taxon>
        <taxon>Methanobacteriota</taxon>
        <taxon>Methanomada group</taxon>
        <taxon>Methanopyri</taxon>
        <taxon>Methanopyrales</taxon>
        <taxon>Methanopyraceae</taxon>
        <taxon>Methanopyrus</taxon>
    </lineage>
</organism>
<sequence length="298" mass="33053">MSETIRVATRSSRLAIIQTREVIELLERESPRDVEVEIVKTKSRGDVVRDRPLHKLGEKGVFVKEVDRLVLEGKADIAVHSAKDVPSVVDYPVDVAAVPPRRDPRECLVSRHGGLKELPRGATVGTSSPRRRAQILLERPDLKVEPMRGNVDTRVSKVRRREYDAAVLAKVGLDRLGMTSEVSEVYDPEEFVPPAGQGALMITCRKDDDRVKRLLEVVDDEKSRVEVETEKAVVRELGVGCSEPVGVHVRARDGDHVRLVLGLFEEDGSCGHVLKMRGSPEDVVREAVSQAREVLSDG</sequence>
<gene>
    <name evidence="4 7" type="primary">hemC</name>
    <name evidence="7" type="ORF">HA336_02185</name>
</gene>
<feature type="domain" description="Porphobilinogen deaminase C-terminal" evidence="6">
    <location>
        <begin position="226"/>
        <end position="278"/>
    </location>
</feature>
<dbReference type="GO" id="GO:0006782">
    <property type="term" value="P:protoporphyrinogen IX biosynthetic process"/>
    <property type="evidence" value="ECO:0007669"/>
    <property type="project" value="UniProtKB-UniRule"/>
</dbReference>
<dbReference type="InterPro" id="IPR022417">
    <property type="entry name" value="Porphobilin_deaminase_N"/>
</dbReference>
<dbReference type="SMR" id="A0A832WM93"/>
<dbReference type="InterPro" id="IPR022418">
    <property type="entry name" value="Porphobilinogen_deaminase_C"/>
</dbReference>
<dbReference type="HAMAP" id="MF_00260">
    <property type="entry name" value="Porphobil_deam"/>
    <property type="match status" value="1"/>
</dbReference>
<dbReference type="Gene3D" id="3.40.190.10">
    <property type="entry name" value="Periplasmic binding protein-like II"/>
    <property type="match status" value="2"/>
</dbReference>
<dbReference type="RefSeq" id="WP_158295922.1">
    <property type="nucleotide sequence ID" value="NZ_DUJS01000002.1"/>
</dbReference>
<dbReference type="OMA" id="LWQANHI"/>
<evidence type="ECO:0000259" key="6">
    <source>
        <dbReference type="Pfam" id="PF03900"/>
    </source>
</evidence>
<dbReference type="InterPro" id="IPR000860">
    <property type="entry name" value="HemC"/>
</dbReference>
<evidence type="ECO:0000313" key="7">
    <source>
        <dbReference type="EMBL" id="HII70027.1"/>
    </source>
</evidence>
<dbReference type="PIRSF" id="PIRSF001438">
    <property type="entry name" value="4pyrrol_synth_OHMeBilane_synth"/>
    <property type="match status" value="1"/>
</dbReference>
<keyword evidence="3 4" id="KW-0627">Porphyrin biosynthesis</keyword>
<feature type="domain" description="Porphobilinogen deaminase N-terminal" evidence="5">
    <location>
        <begin position="5"/>
        <end position="212"/>
    </location>
</feature>
<dbReference type="AlphaFoldDB" id="A0A832WM93"/>
<dbReference type="SUPFAM" id="SSF53850">
    <property type="entry name" value="Periplasmic binding protein-like II"/>
    <property type="match status" value="1"/>
</dbReference>
<dbReference type="PRINTS" id="PR00151">
    <property type="entry name" value="PORPHBDMNASE"/>
</dbReference>
<comment type="caution">
    <text evidence="7">The sequence shown here is derived from an EMBL/GenBank/DDBJ whole genome shotgun (WGS) entry which is preliminary data.</text>
</comment>
<evidence type="ECO:0000313" key="8">
    <source>
        <dbReference type="Proteomes" id="UP000619545"/>
    </source>
</evidence>
<evidence type="ECO:0000256" key="2">
    <source>
        <dbReference type="ARBA" id="ARBA00022679"/>
    </source>
</evidence>
<accession>A0A832WM93</accession>
<comment type="similarity">
    <text evidence="1 4">Belongs to the HMBS family.</text>
</comment>
<comment type="catalytic activity">
    <reaction evidence="4">
        <text>4 porphobilinogen + H2O = hydroxymethylbilane + 4 NH4(+)</text>
        <dbReference type="Rhea" id="RHEA:13185"/>
        <dbReference type="ChEBI" id="CHEBI:15377"/>
        <dbReference type="ChEBI" id="CHEBI:28938"/>
        <dbReference type="ChEBI" id="CHEBI:57845"/>
        <dbReference type="ChEBI" id="CHEBI:58126"/>
        <dbReference type="EC" id="2.5.1.61"/>
    </reaction>
</comment>
<comment type="function">
    <text evidence="4">Tetrapolymerization of the monopyrrole PBG into the hydroxymethylbilane pre-uroporphyrinogen in several discrete steps.</text>
</comment>
<dbReference type="EMBL" id="DUJS01000002">
    <property type="protein sequence ID" value="HII70027.1"/>
    <property type="molecule type" value="Genomic_DNA"/>
</dbReference>
<dbReference type="Proteomes" id="UP000619545">
    <property type="component" value="Unassembled WGS sequence"/>
</dbReference>
<dbReference type="GO" id="GO:0005737">
    <property type="term" value="C:cytoplasm"/>
    <property type="evidence" value="ECO:0007669"/>
    <property type="project" value="UniProtKB-UniRule"/>
</dbReference>
<dbReference type="Pfam" id="PF03900">
    <property type="entry name" value="Porphobil_deamC"/>
    <property type="match status" value="1"/>
</dbReference>
<name>A0A832WM93_9EURY</name>
<dbReference type="EC" id="2.5.1.61" evidence="4"/>
<dbReference type="Gene3D" id="3.30.160.40">
    <property type="entry name" value="Porphobilinogen deaminase, C-terminal domain"/>
    <property type="match status" value="1"/>
</dbReference>
<dbReference type="NCBIfam" id="TIGR00212">
    <property type="entry name" value="hemC"/>
    <property type="match status" value="1"/>
</dbReference>
<dbReference type="PANTHER" id="PTHR11557:SF0">
    <property type="entry name" value="PORPHOBILINOGEN DEAMINASE"/>
    <property type="match status" value="1"/>
</dbReference>
<dbReference type="GO" id="GO:0004418">
    <property type="term" value="F:hydroxymethylbilane synthase activity"/>
    <property type="evidence" value="ECO:0007669"/>
    <property type="project" value="UniProtKB-UniRule"/>
</dbReference>